<sequence>MTILNRRDLMIGAGALGAAAILPRTGHAAGTLTAAIYPGTWEEAYRGVVAPALKKAADIDVAFDSLFAVDQVAKVRAARGVPPFDCFVLDPGPAAAAQAAGLFEPIDASKLSNAPKVPTGLITSHGVTCNAQVVGIAYNPKKFAAAPKGWADLFKSPYVERLGLTGFQTTFGTVSIIEMAKVFGGSETNVEPVFAELKKAVAKAAAVAAPAAMPGLFQQGQIDIMYTNTNTVAILKGRGVDIEFVKPETGAITFQTTLHIVKGADNVANAYKYMDTAISAEVQTLLQRQPYNMIPINKDVTLVDTLDIKSLDELAKMATHDWSKINPLRAAWIERFNKEITK</sequence>
<dbReference type="GO" id="GO:0030288">
    <property type="term" value="C:outer membrane-bounded periplasmic space"/>
    <property type="evidence" value="ECO:0007669"/>
    <property type="project" value="TreeGrafter"/>
</dbReference>
<evidence type="ECO:0000313" key="3">
    <source>
        <dbReference type="EMBL" id="QCK87518.1"/>
    </source>
</evidence>
<dbReference type="GO" id="GO:0030976">
    <property type="term" value="F:thiamine pyrophosphate binding"/>
    <property type="evidence" value="ECO:0007669"/>
    <property type="project" value="TreeGrafter"/>
</dbReference>
<keyword evidence="4" id="KW-1185">Reference proteome</keyword>
<protein>
    <submittedName>
        <fullName evidence="3">Extracellular solute-binding protein</fullName>
    </submittedName>
</protein>
<dbReference type="PANTHER" id="PTHR30006:SF2">
    <property type="entry name" value="ABC TRANSPORTER SUBSTRATE-BINDING PROTEIN"/>
    <property type="match status" value="1"/>
</dbReference>
<dbReference type="Pfam" id="PF13416">
    <property type="entry name" value="SBP_bac_8"/>
    <property type="match status" value="1"/>
</dbReference>
<dbReference type="PROSITE" id="PS51318">
    <property type="entry name" value="TAT"/>
    <property type="match status" value="1"/>
</dbReference>
<evidence type="ECO:0000313" key="4">
    <source>
        <dbReference type="Proteomes" id="UP000298588"/>
    </source>
</evidence>
<organism evidence="3 4">
    <name type="scientific">Phreatobacter aquaticus</name>
    <dbReference type="NCBI Taxonomy" id="2570229"/>
    <lineage>
        <taxon>Bacteria</taxon>
        <taxon>Pseudomonadati</taxon>
        <taxon>Pseudomonadota</taxon>
        <taxon>Alphaproteobacteria</taxon>
        <taxon>Hyphomicrobiales</taxon>
        <taxon>Phreatobacteraceae</taxon>
        <taxon>Phreatobacter</taxon>
    </lineage>
</organism>
<keyword evidence="2" id="KW-0574">Periplasm</keyword>
<dbReference type="InterPro" id="IPR006059">
    <property type="entry name" value="SBP"/>
</dbReference>
<dbReference type="AlphaFoldDB" id="A0A4D7QJ42"/>
<dbReference type="EMBL" id="CP039865">
    <property type="protein sequence ID" value="QCK87518.1"/>
    <property type="molecule type" value="Genomic_DNA"/>
</dbReference>
<evidence type="ECO:0000256" key="2">
    <source>
        <dbReference type="ARBA" id="ARBA00022764"/>
    </source>
</evidence>
<dbReference type="KEGG" id="paqt:E8L99_18015"/>
<reference evidence="3 4" key="1">
    <citation type="submission" date="2019-04" db="EMBL/GenBank/DDBJ databases">
        <title>Phreatobacter aquaticus sp. nov.</title>
        <authorList>
            <person name="Choi A."/>
            <person name="Baek K."/>
        </authorList>
    </citation>
    <scope>NUCLEOTIDE SEQUENCE [LARGE SCALE GENOMIC DNA]</scope>
    <source>
        <strain evidence="3 4">NMCR1094</strain>
    </source>
</reference>
<gene>
    <name evidence="3" type="ORF">E8L99_18015</name>
</gene>
<dbReference type="PANTHER" id="PTHR30006">
    <property type="entry name" value="THIAMINE-BINDING PERIPLASMIC PROTEIN-RELATED"/>
    <property type="match status" value="1"/>
</dbReference>
<dbReference type="RefSeq" id="WP_137100847.1">
    <property type="nucleotide sequence ID" value="NZ_CP039865.1"/>
</dbReference>
<name>A0A4D7QJ42_9HYPH</name>
<dbReference type="GO" id="GO:0030975">
    <property type="term" value="F:thiamine binding"/>
    <property type="evidence" value="ECO:0007669"/>
    <property type="project" value="TreeGrafter"/>
</dbReference>
<proteinExistence type="predicted"/>
<dbReference type="Gene3D" id="3.40.190.10">
    <property type="entry name" value="Periplasmic binding protein-like II"/>
    <property type="match status" value="2"/>
</dbReference>
<accession>A0A4D7QJ42</accession>
<evidence type="ECO:0000256" key="1">
    <source>
        <dbReference type="ARBA" id="ARBA00022729"/>
    </source>
</evidence>
<keyword evidence="1" id="KW-0732">Signal</keyword>
<dbReference type="SUPFAM" id="SSF53850">
    <property type="entry name" value="Periplasmic binding protein-like II"/>
    <property type="match status" value="1"/>
</dbReference>
<dbReference type="GO" id="GO:0015888">
    <property type="term" value="P:thiamine transport"/>
    <property type="evidence" value="ECO:0007669"/>
    <property type="project" value="TreeGrafter"/>
</dbReference>
<dbReference type="OrthoDB" id="6529964at2"/>
<dbReference type="InterPro" id="IPR006311">
    <property type="entry name" value="TAT_signal"/>
</dbReference>
<dbReference type="Proteomes" id="UP000298588">
    <property type="component" value="Chromosome"/>
</dbReference>